<evidence type="ECO:0000256" key="4">
    <source>
        <dbReference type="ARBA" id="ARBA00022670"/>
    </source>
</evidence>
<organism evidence="16 17">
    <name type="scientific">Brachionus calyciflorus</name>
    <dbReference type="NCBI Taxonomy" id="104777"/>
    <lineage>
        <taxon>Eukaryota</taxon>
        <taxon>Metazoa</taxon>
        <taxon>Spiralia</taxon>
        <taxon>Gnathifera</taxon>
        <taxon>Rotifera</taxon>
        <taxon>Eurotatoria</taxon>
        <taxon>Monogononta</taxon>
        <taxon>Pseudotrocha</taxon>
        <taxon>Ploima</taxon>
        <taxon>Brachionidae</taxon>
        <taxon>Brachionus</taxon>
    </lineage>
</organism>
<evidence type="ECO:0000256" key="10">
    <source>
        <dbReference type="RuleBase" id="RU000688"/>
    </source>
</evidence>
<accession>A0A813SMC3</accession>
<feature type="transmembrane region" description="Helical" evidence="13">
    <location>
        <begin position="5"/>
        <end position="25"/>
    </location>
</feature>
<dbReference type="PRINTS" id="PR00237">
    <property type="entry name" value="GPCRRHODOPSN"/>
</dbReference>
<feature type="transmembrane region" description="Helical" evidence="13">
    <location>
        <begin position="454"/>
        <end position="477"/>
    </location>
</feature>
<dbReference type="InterPro" id="IPR003653">
    <property type="entry name" value="Peptidase_C48_C"/>
</dbReference>
<feature type="region of interest" description="Disordered" evidence="12">
    <location>
        <begin position="1165"/>
        <end position="1258"/>
    </location>
</feature>
<keyword evidence="11" id="KW-0175">Coiled coil</keyword>
<feature type="transmembrane region" description="Helical" evidence="13">
    <location>
        <begin position="74"/>
        <end position="98"/>
    </location>
</feature>
<evidence type="ECO:0000256" key="6">
    <source>
        <dbReference type="ARBA" id="ARBA00022786"/>
    </source>
</evidence>
<keyword evidence="10" id="KW-0807">Transducer</keyword>
<dbReference type="AlphaFoldDB" id="A0A813SMC3"/>
<evidence type="ECO:0000256" key="3">
    <source>
        <dbReference type="ARBA" id="ARBA00022553"/>
    </source>
</evidence>
<feature type="compositionally biased region" description="Polar residues" evidence="12">
    <location>
        <begin position="1224"/>
        <end position="1234"/>
    </location>
</feature>
<dbReference type="InterPro" id="IPR038765">
    <property type="entry name" value="Papain-like_cys_pep_sf"/>
</dbReference>
<keyword evidence="5 10" id="KW-0812">Transmembrane</keyword>
<keyword evidence="8 13" id="KW-1133">Transmembrane helix</keyword>
<gene>
    <name evidence="16" type="ORF">OXX778_LOCUS6334</name>
</gene>
<keyword evidence="9 13" id="KW-0472">Membrane</keyword>
<dbReference type="GO" id="GO:0016020">
    <property type="term" value="C:membrane"/>
    <property type="evidence" value="ECO:0007669"/>
    <property type="project" value="UniProtKB-SubCell"/>
</dbReference>
<keyword evidence="3" id="KW-0597">Phosphoprotein</keyword>
<feature type="transmembrane region" description="Helical" evidence="13">
    <location>
        <begin position="31"/>
        <end position="53"/>
    </location>
</feature>
<proteinExistence type="inferred from homology"/>
<sequence length="1258" mass="146549">IADMFVAIVVMPLGLWYEIVNYFPFNKHICIIWVSSDIFLCTCSIWHMCIMSMDRFFTIRFPLKHGRNKTRKLMITKIFLVWLISFLIASPLIILGYKDSKSLYSNQNCTLKNSNFKLYGSIFAFCIPFIIIAVTYLCTIVSLKKIIKHKEMYIHATKRDNKSPIIPNSFLNSENRSSFTSSLKNCEVKRKTSFNLVRSPNSSYENKHQNDEYFNIVNYQDSFLKPPQLKYQNKNTFFRSNKLIRSTSDGNLCKFKNSKKFCSASNLQKFNDSRKNEITGKEINFRNLKNAIKGIENEMEKMLNNVSIQPSSTTIQKDLKITDDFQVRKNSVLSFNSNSFYEKRHSIFIPDNQNRKLSYLCILNQALGNTPKRKKSTLPSADVTLRSNSLISDSQSLKYANQMKVSNRQNNEGKALKVLMIIFFMFVLFWAPFFLVNILSALCDENCSFFQNDILILSITWLGYSSSMINPIIYTMFNKSFRKAFINLLKCQTKKYNEFKKRRNLNKMGKMGSILGSTKNEDTILSKCPECSMHLVKINHFLRCSKCFFAVAEKNYFENKEKDKKNEEIKVLIDTSEKKYNLRNPDLSKKRSEPEVIDLIDSDDEVQIEPTKPEAVAREKSNLKAPVTEGKIEYLHKEWLIQQSDTESLEKMLRREFKETDSKNLLCSEYPFTSRISYMRLGGYKNSEQPNQTPHEVQFSEKDGILLKLVDNDSQINIVVGANDLIYCACIFYEPLYCLLIHIKKEIADLYLKSLKEMPNFENQNSIGDIATTRLILILDMKKEDLKDFSNFVLSYFSSIPPINHNRLNFIKLPKAKELLYNSFKSSNEKPEDIAKFIKDFQPSNTRVLLKYPLVDQPNCSTIVINNIDYTCLKEGEFLNDNIISFYLKYLLYEVLSPDDRKRTHIFDTFFYQKLTHQTEIKRTKEEANLNAAERRYLRVKNWTRNVNIFEKDFLIIPINKNVHWYLAIVCYPYLTEPIYAEKADVKISVKKEIETNNEKTENVEKSKSAFDLHDIDLYTKESESADEADPEDSRDGFVDKKEENRICLKKPIILIFDSLRVSKNKRVIATIKEYLECEWKAKYSHREKEPEFLKNMTGETVNAPLQTNYFDCGIYLLQYVESFFTKPIEAFNSPINLENWFKLDVIKIKRKQIKALIGTLRDKQNGLPGHSLKTEDLKNIKPEEGSHLSSISKKLKQKSSESSDDENESNSSHKNPKKMLMDNDTNGTNGNYQEKTKSNENSKTSNVLKIMKDLDKL</sequence>
<evidence type="ECO:0000256" key="13">
    <source>
        <dbReference type="SAM" id="Phobius"/>
    </source>
</evidence>
<evidence type="ECO:0000259" key="14">
    <source>
        <dbReference type="PROSITE" id="PS50262"/>
    </source>
</evidence>
<evidence type="ECO:0000256" key="8">
    <source>
        <dbReference type="ARBA" id="ARBA00022989"/>
    </source>
</evidence>
<evidence type="ECO:0000256" key="1">
    <source>
        <dbReference type="ARBA" id="ARBA00004370"/>
    </source>
</evidence>
<evidence type="ECO:0000256" key="12">
    <source>
        <dbReference type="SAM" id="MobiDB-lite"/>
    </source>
</evidence>
<evidence type="ECO:0000313" key="17">
    <source>
        <dbReference type="Proteomes" id="UP000663879"/>
    </source>
</evidence>
<keyword evidence="10" id="KW-0675">Receptor</keyword>
<dbReference type="OrthoDB" id="442460at2759"/>
<dbReference type="Gene3D" id="1.20.1070.10">
    <property type="entry name" value="Rhodopsin 7-helix transmembrane proteins"/>
    <property type="match status" value="2"/>
</dbReference>
<dbReference type="SUPFAM" id="SSF81321">
    <property type="entry name" value="Family A G protein-coupled receptor-like"/>
    <property type="match status" value="1"/>
</dbReference>
<keyword evidence="6" id="KW-0833">Ubl conjugation pathway</keyword>
<dbReference type="InterPro" id="IPR000276">
    <property type="entry name" value="GPCR_Rhodpsn"/>
</dbReference>
<dbReference type="GO" id="GO:0005634">
    <property type="term" value="C:nucleus"/>
    <property type="evidence" value="ECO:0007669"/>
    <property type="project" value="TreeGrafter"/>
</dbReference>
<dbReference type="PROSITE" id="PS00237">
    <property type="entry name" value="G_PROTEIN_RECEP_F1_1"/>
    <property type="match status" value="1"/>
</dbReference>
<evidence type="ECO:0000256" key="11">
    <source>
        <dbReference type="SAM" id="Coils"/>
    </source>
</evidence>
<feature type="transmembrane region" description="Helical" evidence="13">
    <location>
        <begin position="118"/>
        <end position="143"/>
    </location>
</feature>
<dbReference type="Gene3D" id="3.40.395.10">
    <property type="entry name" value="Adenoviral Proteinase, Chain A"/>
    <property type="match status" value="1"/>
</dbReference>
<dbReference type="InterPro" id="IPR017452">
    <property type="entry name" value="GPCR_Rhodpsn_7TM"/>
</dbReference>
<feature type="compositionally biased region" description="Basic and acidic residues" evidence="12">
    <location>
        <begin position="1173"/>
        <end position="1187"/>
    </location>
</feature>
<feature type="domain" description="G-protein coupled receptors family 1 profile" evidence="14">
    <location>
        <begin position="1"/>
        <end position="474"/>
    </location>
</feature>
<evidence type="ECO:0000256" key="2">
    <source>
        <dbReference type="ARBA" id="ARBA00005234"/>
    </source>
</evidence>
<comment type="similarity">
    <text evidence="10">Belongs to the G-protein coupled receptor 1 family.</text>
</comment>
<evidence type="ECO:0000256" key="5">
    <source>
        <dbReference type="ARBA" id="ARBA00022692"/>
    </source>
</evidence>
<dbReference type="PROSITE" id="PS50600">
    <property type="entry name" value="ULP_PROTEASE"/>
    <property type="match status" value="1"/>
</dbReference>
<dbReference type="PANTHER" id="PTHR46896">
    <property type="entry name" value="SENTRIN-SPECIFIC PROTEASE"/>
    <property type="match status" value="1"/>
</dbReference>
<dbReference type="GO" id="GO:0016926">
    <property type="term" value="P:protein desumoylation"/>
    <property type="evidence" value="ECO:0007669"/>
    <property type="project" value="TreeGrafter"/>
</dbReference>
<reference evidence="16" key="1">
    <citation type="submission" date="2021-02" db="EMBL/GenBank/DDBJ databases">
        <authorList>
            <person name="Nowell W R."/>
        </authorList>
    </citation>
    <scope>NUCLEOTIDE SEQUENCE</scope>
    <source>
        <strain evidence="16">Ploen Becks lab</strain>
    </source>
</reference>
<evidence type="ECO:0000313" key="16">
    <source>
        <dbReference type="EMBL" id="CAF0798384.1"/>
    </source>
</evidence>
<dbReference type="GO" id="GO:0006508">
    <property type="term" value="P:proteolysis"/>
    <property type="evidence" value="ECO:0007669"/>
    <property type="project" value="UniProtKB-KW"/>
</dbReference>
<dbReference type="SUPFAM" id="SSF54001">
    <property type="entry name" value="Cysteine proteinases"/>
    <property type="match status" value="1"/>
</dbReference>
<keyword evidence="10" id="KW-0297">G-protein coupled receptor</keyword>
<protein>
    <submittedName>
        <fullName evidence="16">Uncharacterized protein</fullName>
    </submittedName>
</protein>
<feature type="coiled-coil region" evidence="11">
    <location>
        <begin position="278"/>
        <end position="305"/>
    </location>
</feature>
<feature type="domain" description="Ubiquitin-like protease family profile" evidence="15">
    <location>
        <begin position="863"/>
        <end position="1124"/>
    </location>
</feature>
<feature type="transmembrane region" description="Helical" evidence="13">
    <location>
        <begin position="418"/>
        <end position="442"/>
    </location>
</feature>
<comment type="subcellular location">
    <subcellularLocation>
        <location evidence="1">Membrane</location>
    </subcellularLocation>
</comment>
<keyword evidence="17" id="KW-1185">Reference proteome</keyword>
<dbReference type="Pfam" id="PF02902">
    <property type="entry name" value="Peptidase_C48"/>
    <property type="match status" value="1"/>
</dbReference>
<keyword evidence="4" id="KW-0645">Protease</keyword>
<name>A0A813SMC3_9BILA</name>
<dbReference type="Proteomes" id="UP000663879">
    <property type="component" value="Unassembled WGS sequence"/>
</dbReference>
<dbReference type="GO" id="GO:0005737">
    <property type="term" value="C:cytoplasm"/>
    <property type="evidence" value="ECO:0007669"/>
    <property type="project" value="TreeGrafter"/>
</dbReference>
<evidence type="ECO:0000259" key="15">
    <source>
        <dbReference type="PROSITE" id="PS50600"/>
    </source>
</evidence>
<dbReference type="PROSITE" id="PS50262">
    <property type="entry name" value="G_PROTEIN_RECEP_F1_2"/>
    <property type="match status" value="1"/>
</dbReference>
<evidence type="ECO:0000256" key="9">
    <source>
        <dbReference type="ARBA" id="ARBA00023136"/>
    </source>
</evidence>
<comment type="caution">
    <text evidence="16">The sequence shown here is derived from an EMBL/GenBank/DDBJ whole genome shotgun (WGS) entry which is preliminary data.</text>
</comment>
<evidence type="ECO:0000256" key="7">
    <source>
        <dbReference type="ARBA" id="ARBA00022801"/>
    </source>
</evidence>
<dbReference type="InterPro" id="IPR051947">
    <property type="entry name" value="Sentrin-specific_protease"/>
</dbReference>
<feature type="non-terminal residue" evidence="16">
    <location>
        <position position="1"/>
    </location>
</feature>
<keyword evidence="7" id="KW-0378">Hydrolase</keyword>
<dbReference type="PANTHER" id="PTHR46896:SF3">
    <property type="entry name" value="FI06413P-RELATED"/>
    <property type="match status" value="1"/>
</dbReference>
<dbReference type="GO" id="GO:0070139">
    <property type="term" value="F:SUMO-specific endopeptidase activity"/>
    <property type="evidence" value="ECO:0007669"/>
    <property type="project" value="TreeGrafter"/>
</dbReference>
<dbReference type="GO" id="GO:0004930">
    <property type="term" value="F:G protein-coupled receptor activity"/>
    <property type="evidence" value="ECO:0007669"/>
    <property type="project" value="UniProtKB-KW"/>
</dbReference>
<comment type="similarity">
    <text evidence="2">Belongs to the peptidase C48 family.</text>
</comment>
<dbReference type="EMBL" id="CAJNOC010000743">
    <property type="protein sequence ID" value="CAF0798384.1"/>
    <property type="molecule type" value="Genomic_DNA"/>
</dbReference>
<dbReference type="Pfam" id="PF00001">
    <property type="entry name" value="7tm_1"/>
    <property type="match status" value="1"/>
</dbReference>